<comment type="caution">
    <text evidence="2">The sequence shown here is derived from an EMBL/GenBank/DDBJ whole genome shotgun (WGS) entry which is preliminary data.</text>
</comment>
<name>A0A426Z8Y8_ENSVE</name>
<dbReference type="AlphaFoldDB" id="A0A426Z8Y8"/>
<evidence type="ECO:0000313" key="2">
    <source>
        <dbReference type="EMBL" id="RRT60421.1"/>
    </source>
</evidence>
<keyword evidence="1" id="KW-1133">Transmembrane helix</keyword>
<keyword evidence="1" id="KW-0472">Membrane</keyword>
<keyword evidence="1" id="KW-0812">Transmembrane</keyword>
<proteinExistence type="predicted"/>
<evidence type="ECO:0000256" key="1">
    <source>
        <dbReference type="SAM" id="Phobius"/>
    </source>
</evidence>
<reference evidence="2 3" key="1">
    <citation type="journal article" date="2014" name="Agronomy (Basel)">
        <title>A Draft Genome Sequence for Ensete ventricosum, the Drought-Tolerant Tree Against Hunger.</title>
        <authorList>
            <person name="Harrison J."/>
            <person name="Moore K.A."/>
            <person name="Paszkiewicz K."/>
            <person name="Jones T."/>
            <person name="Grant M."/>
            <person name="Ambacheew D."/>
            <person name="Muzemil S."/>
            <person name="Studholme D.J."/>
        </authorList>
    </citation>
    <scope>NUCLEOTIDE SEQUENCE [LARGE SCALE GENOMIC DNA]</scope>
</reference>
<sequence>MKENTVRWLIMVDFDVTVAHVEVLPCRALPEHLDMPHGRGTRWSPCSCDGAQRQAMADRIRHKTLHRRVLRKMLLRIASFRALEEDLVLKLFCCRPFSAGNHVLWSRLLCSRHRDEGERPCLRHSLQPSLHDHHSHDGLHYSSRGYHLRKVRSYSANHLIPPPTADTFCWKSICRLLGAVIIVIGLYSLIWGKSKDHLTEPSPPREKEAALVKTSSIDHVAVIDIQPARK</sequence>
<feature type="transmembrane region" description="Helical" evidence="1">
    <location>
        <begin position="173"/>
        <end position="192"/>
    </location>
</feature>
<organism evidence="2 3">
    <name type="scientific">Ensete ventricosum</name>
    <name type="common">Abyssinian banana</name>
    <name type="synonym">Musa ensete</name>
    <dbReference type="NCBI Taxonomy" id="4639"/>
    <lineage>
        <taxon>Eukaryota</taxon>
        <taxon>Viridiplantae</taxon>
        <taxon>Streptophyta</taxon>
        <taxon>Embryophyta</taxon>
        <taxon>Tracheophyta</taxon>
        <taxon>Spermatophyta</taxon>
        <taxon>Magnoliopsida</taxon>
        <taxon>Liliopsida</taxon>
        <taxon>Zingiberales</taxon>
        <taxon>Musaceae</taxon>
        <taxon>Ensete</taxon>
    </lineage>
</organism>
<dbReference type="EMBL" id="AMZH03007796">
    <property type="protein sequence ID" value="RRT60421.1"/>
    <property type="molecule type" value="Genomic_DNA"/>
</dbReference>
<protein>
    <submittedName>
        <fullName evidence="2">Uncharacterized protein</fullName>
    </submittedName>
</protein>
<gene>
    <name evidence="2" type="ORF">B296_00035679</name>
</gene>
<evidence type="ECO:0000313" key="3">
    <source>
        <dbReference type="Proteomes" id="UP000287651"/>
    </source>
</evidence>
<dbReference type="Proteomes" id="UP000287651">
    <property type="component" value="Unassembled WGS sequence"/>
</dbReference>
<accession>A0A426Z8Y8</accession>